<comment type="caution">
    <text evidence="1">The sequence shown here is derived from an EMBL/GenBank/DDBJ whole genome shotgun (WGS) entry which is preliminary data.</text>
</comment>
<dbReference type="AlphaFoldDB" id="A0A5A7V3C4"/>
<protein>
    <recommendedName>
        <fullName evidence="3">Retrotransposon gag protein</fullName>
    </recommendedName>
</protein>
<dbReference type="Proteomes" id="UP000321393">
    <property type="component" value="Unassembled WGS sequence"/>
</dbReference>
<evidence type="ECO:0000313" key="1">
    <source>
        <dbReference type="EMBL" id="KAA0062088.1"/>
    </source>
</evidence>
<evidence type="ECO:0000313" key="2">
    <source>
        <dbReference type="Proteomes" id="UP000321393"/>
    </source>
</evidence>
<accession>A0A5A7V3C4</accession>
<evidence type="ECO:0008006" key="3">
    <source>
        <dbReference type="Google" id="ProtNLM"/>
    </source>
</evidence>
<gene>
    <name evidence="1" type="ORF">E6C27_scaffold89G004370</name>
</gene>
<organism evidence="1 2">
    <name type="scientific">Cucumis melo var. makuwa</name>
    <name type="common">Oriental melon</name>
    <dbReference type="NCBI Taxonomy" id="1194695"/>
    <lineage>
        <taxon>Eukaryota</taxon>
        <taxon>Viridiplantae</taxon>
        <taxon>Streptophyta</taxon>
        <taxon>Embryophyta</taxon>
        <taxon>Tracheophyta</taxon>
        <taxon>Spermatophyta</taxon>
        <taxon>Magnoliopsida</taxon>
        <taxon>eudicotyledons</taxon>
        <taxon>Gunneridae</taxon>
        <taxon>Pentapetalae</taxon>
        <taxon>rosids</taxon>
        <taxon>fabids</taxon>
        <taxon>Cucurbitales</taxon>
        <taxon>Cucurbitaceae</taxon>
        <taxon>Benincaseae</taxon>
        <taxon>Cucumis</taxon>
    </lineage>
</organism>
<reference evidence="1 2" key="1">
    <citation type="submission" date="2019-08" db="EMBL/GenBank/DDBJ databases">
        <title>Draft genome sequences of two oriental melons (Cucumis melo L. var makuwa).</title>
        <authorList>
            <person name="Kwon S.-Y."/>
        </authorList>
    </citation>
    <scope>NUCLEOTIDE SEQUENCE [LARGE SCALE GENOMIC DNA]</scope>
    <source>
        <strain evidence="2">cv. SW 3</strain>
        <tissue evidence="1">Leaf</tissue>
    </source>
</reference>
<name>A0A5A7V3C4_CUCMM</name>
<sequence>MSKPRPITGKYEDFLPPRRSITLTEFFPRSFIEDNPKEILEVTTCHTVSAVEVDNYASSEEVDNSNEIKQRTFVFDRIKPSTTRSSIFQRLSMATKEEENQCPTSTST</sequence>
<proteinExistence type="predicted"/>
<dbReference type="EMBL" id="SSTE01004728">
    <property type="protein sequence ID" value="KAA0062088.1"/>
    <property type="molecule type" value="Genomic_DNA"/>
</dbReference>